<proteinExistence type="predicted"/>
<protein>
    <submittedName>
        <fullName evidence="1">Uncharacterized protein</fullName>
    </submittedName>
</protein>
<reference evidence="1 2" key="1">
    <citation type="journal article" date="2015" name="Fungal Genet. Biol.">
        <title>Evolution of novel wood decay mechanisms in Agaricales revealed by the genome sequences of Fistulina hepatica and Cylindrobasidium torrendii.</title>
        <authorList>
            <person name="Floudas D."/>
            <person name="Held B.W."/>
            <person name="Riley R."/>
            <person name="Nagy L.G."/>
            <person name="Koehler G."/>
            <person name="Ransdell A.S."/>
            <person name="Younus H."/>
            <person name="Chow J."/>
            <person name="Chiniquy J."/>
            <person name="Lipzen A."/>
            <person name="Tritt A."/>
            <person name="Sun H."/>
            <person name="Haridas S."/>
            <person name="LaButti K."/>
            <person name="Ohm R.A."/>
            <person name="Kues U."/>
            <person name="Blanchette R.A."/>
            <person name="Grigoriev I.V."/>
            <person name="Minto R.E."/>
            <person name="Hibbett D.S."/>
        </authorList>
    </citation>
    <scope>NUCLEOTIDE SEQUENCE [LARGE SCALE GENOMIC DNA]</scope>
    <source>
        <strain evidence="1 2">FP15055 ss-10</strain>
    </source>
</reference>
<evidence type="ECO:0000313" key="1">
    <source>
        <dbReference type="EMBL" id="KIY68210.1"/>
    </source>
</evidence>
<accession>A0A0D7BDD8</accession>
<dbReference type="AlphaFoldDB" id="A0A0D7BDD8"/>
<sequence>MVFNIEGTDSNEAASLVREIAPDLRATYAVFWTRDTAYPKNRTLCRMLGVDPDVPSARPMWRGDVVVAFAQDDHSISDENLSMIRYNPPVDRSLFWKPSFHWKDVPAEAGASAMMAAFFRSEYTSPGWFGSYQSDLEIAQESVEDGWYAMSSLGRLAATLWPLDWLRDAGLKSAEHSLKAAQLQLRW</sequence>
<dbReference type="EMBL" id="KN880507">
    <property type="protein sequence ID" value="KIY68210.1"/>
    <property type="molecule type" value="Genomic_DNA"/>
</dbReference>
<keyword evidence="2" id="KW-1185">Reference proteome</keyword>
<name>A0A0D7BDD8_9AGAR</name>
<organism evidence="1 2">
    <name type="scientific">Cylindrobasidium torrendii FP15055 ss-10</name>
    <dbReference type="NCBI Taxonomy" id="1314674"/>
    <lineage>
        <taxon>Eukaryota</taxon>
        <taxon>Fungi</taxon>
        <taxon>Dikarya</taxon>
        <taxon>Basidiomycota</taxon>
        <taxon>Agaricomycotina</taxon>
        <taxon>Agaricomycetes</taxon>
        <taxon>Agaricomycetidae</taxon>
        <taxon>Agaricales</taxon>
        <taxon>Marasmiineae</taxon>
        <taxon>Physalacriaceae</taxon>
        <taxon>Cylindrobasidium</taxon>
    </lineage>
</organism>
<dbReference type="OrthoDB" id="432970at2759"/>
<evidence type="ECO:0000313" key="2">
    <source>
        <dbReference type="Proteomes" id="UP000054007"/>
    </source>
</evidence>
<gene>
    <name evidence="1" type="ORF">CYLTODRAFT_489948</name>
</gene>
<dbReference type="Proteomes" id="UP000054007">
    <property type="component" value="Unassembled WGS sequence"/>
</dbReference>